<proteinExistence type="predicted"/>
<reference evidence="3" key="1">
    <citation type="submission" date="2013-08" db="EMBL/GenBank/DDBJ databases">
        <authorList>
            <person name="Durkin A.S."/>
            <person name="Haft D.R."/>
            <person name="McCorrison J."/>
            <person name="Torralba M."/>
            <person name="Gillis M."/>
            <person name="Haft D.H."/>
            <person name="Methe B."/>
            <person name="Sutton G."/>
            <person name="Nelson K.E."/>
        </authorList>
    </citation>
    <scope>NUCLEOTIDE SEQUENCE [LARGE SCALE GENOMIC DNA]</scope>
    <source>
        <strain evidence="3">F0233</strain>
    </source>
</reference>
<comment type="caution">
    <text evidence="3">The sequence shown here is derived from an EMBL/GenBank/DDBJ whole genome shotgun (WGS) entry which is preliminary data.</text>
</comment>
<feature type="transmembrane region" description="Helical" evidence="2">
    <location>
        <begin position="100"/>
        <end position="118"/>
    </location>
</feature>
<gene>
    <name evidence="3" type="ORF">HMPREF0682_0157</name>
</gene>
<evidence type="ECO:0000313" key="3">
    <source>
        <dbReference type="EMBL" id="ERK53621.1"/>
    </source>
</evidence>
<accession>U2QB26</accession>
<keyword evidence="2" id="KW-1133">Transmembrane helix</keyword>
<feature type="transmembrane region" description="Helical" evidence="2">
    <location>
        <begin position="124"/>
        <end position="142"/>
    </location>
</feature>
<keyword evidence="2" id="KW-0472">Membrane</keyword>
<dbReference type="Proteomes" id="UP000017052">
    <property type="component" value="Unassembled WGS sequence"/>
</dbReference>
<protein>
    <submittedName>
        <fullName evidence="3">Uncharacterized protein</fullName>
    </submittedName>
</protein>
<dbReference type="EMBL" id="ACVN02000233">
    <property type="protein sequence ID" value="ERK53621.1"/>
    <property type="molecule type" value="Genomic_DNA"/>
</dbReference>
<evidence type="ECO:0000313" key="4">
    <source>
        <dbReference type="Proteomes" id="UP000017052"/>
    </source>
</evidence>
<organism evidence="3 4">
    <name type="scientific">Propionibacterium acidifaciens F0233</name>
    <dbReference type="NCBI Taxonomy" id="553198"/>
    <lineage>
        <taxon>Bacteria</taxon>
        <taxon>Bacillati</taxon>
        <taxon>Actinomycetota</taxon>
        <taxon>Actinomycetes</taxon>
        <taxon>Propionibacteriales</taxon>
        <taxon>Propionibacteriaceae</taxon>
        <taxon>Propionibacterium</taxon>
    </lineage>
</organism>
<keyword evidence="4" id="KW-1185">Reference proteome</keyword>
<dbReference type="AlphaFoldDB" id="U2QB26"/>
<name>U2QB26_9ACTN</name>
<feature type="region of interest" description="Disordered" evidence="1">
    <location>
        <begin position="1"/>
        <end position="39"/>
    </location>
</feature>
<evidence type="ECO:0000256" key="2">
    <source>
        <dbReference type="SAM" id="Phobius"/>
    </source>
</evidence>
<keyword evidence="2" id="KW-0812">Transmembrane</keyword>
<sequence>MERMTHMPTGWPSAADPYGFGAPRPPVEPLSPQDRPPTVTRNDALAAMEASAELGPGLRRDVVDAFVADVNAKLAADWQQREYRRQQDEQRGTAERRTRTRDLVICLSFAIPLTGIAVDAGGLLGALISWAGIVLVAGAAGLRRGGRSDGRRELGR</sequence>
<evidence type="ECO:0000256" key="1">
    <source>
        <dbReference type="SAM" id="MobiDB-lite"/>
    </source>
</evidence>